<keyword evidence="2" id="KW-1185">Reference proteome</keyword>
<dbReference type="Proteomes" id="UP000790709">
    <property type="component" value="Unassembled WGS sequence"/>
</dbReference>
<sequence length="146" mass="16955">MSQPGPHYQIEIVQFWRGEDANGRPNPLDWVIHIRTSPQKGNTFMIVGDTDSFDLAYVRDTPYDPDLWRGSFVVGTVSADLLQHMEVTLARVPVVRHSQEWNCQTWVWEGIRRLRRKGFNIDVHVNEFSLQTAMVCLLEAWEMGEI</sequence>
<accession>A0ACB8BWC0</accession>
<organism evidence="1 2">
    <name type="scientific">Leucogyrophana mollusca</name>
    <dbReference type="NCBI Taxonomy" id="85980"/>
    <lineage>
        <taxon>Eukaryota</taxon>
        <taxon>Fungi</taxon>
        <taxon>Dikarya</taxon>
        <taxon>Basidiomycota</taxon>
        <taxon>Agaricomycotina</taxon>
        <taxon>Agaricomycetes</taxon>
        <taxon>Agaricomycetidae</taxon>
        <taxon>Boletales</taxon>
        <taxon>Boletales incertae sedis</taxon>
        <taxon>Leucogyrophana</taxon>
    </lineage>
</organism>
<name>A0ACB8BWC0_9AGAM</name>
<reference evidence="1" key="1">
    <citation type="journal article" date="2021" name="New Phytol.">
        <title>Evolutionary innovations through gain and loss of genes in the ectomycorrhizal Boletales.</title>
        <authorList>
            <person name="Wu G."/>
            <person name="Miyauchi S."/>
            <person name="Morin E."/>
            <person name="Kuo A."/>
            <person name="Drula E."/>
            <person name="Varga T."/>
            <person name="Kohler A."/>
            <person name="Feng B."/>
            <person name="Cao Y."/>
            <person name="Lipzen A."/>
            <person name="Daum C."/>
            <person name="Hundley H."/>
            <person name="Pangilinan J."/>
            <person name="Johnson J."/>
            <person name="Barry K."/>
            <person name="LaButti K."/>
            <person name="Ng V."/>
            <person name="Ahrendt S."/>
            <person name="Min B."/>
            <person name="Choi I.G."/>
            <person name="Park H."/>
            <person name="Plett J.M."/>
            <person name="Magnuson J."/>
            <person name="Spatafora J.W."/>
            <person name="Nagy L.G."/>
            <person name="Henrissat B."/>
            <person name="Grigoriev I.V."/>
            <person name="Yang Z.L."/>
            <person name="Xu J."/>
            <person name="Martin F.M."/>
        </authorList>
    </citation>
    <scope>NUCLEOTIDE SEQUENCE</scope>
    <source>
        <strain evidence="1">KUC20120723A-06</strain>
    </source>
</reference>
<dbReference type="EMBL" id="MU266337">
    <property type="protein sequence ID" value="KAH7929831.1"/>
    <property type="molecule type" value="Genomic_DNA"/>
</dbReference>
<comment type="caution">
    <text evidence="1">The sequence shown here is derived from an EMBL/GenBank/DDBJ whole genome shotgun (WGS) entry which is preliminary data.</text>
</comment>
<protein>
    <submittedName>
        <fullName evidence="1">Uncharacterized protein</fullName>
    </submittedName>
</protein>
<gene>
    <name evidence="1" type="ORF">BV22DRAFT_1001888</name>
</gene>
<evidence type="ECO:0000313" key="1">
    <source>
        <dbReference type="EMBL" id="KAH7929831.1"/>
    </source>
</evidence>
<evidence type="ECO:0000313" key="2">
    <source>
        <dbReference type="Proteomes" id="UP000790709"/>
    </source>
</evidence>
<proteinExistence type="predicted"/>